<dbReference type="Proteomes" id="UP000267027">
    <property type="component" value="Unassembled WGS sequence"/>
</dbReference>
<dbReference type="AlphaFoldDB" id="A0A0R3PKJ1"/>
<evidence type="ECO:0000313" key="11">
    <source>
        <dbReference type="Proteomes" id="UP000267027"/>
    </source>
</evidence>
<evidence type="ECO:0000256" key="8">
    <source>
        <dbReference type="ARBA" id="ARBA00023136"/>
    </source>
</evidence>
<comment type="subcellular location">
    <subcellularLocation>
        <location evidence="1">Mitochondrion inner membrane</location>
        <topology evidence="1">Multi-pass membrane protein</topology>
    </subcellularLocation>
</comment>
<protein>
    <recommendedName>
        <fullName evidence="3">Transmembrane protein 186</fullName>
    </recommendedName>
</protein>
<dbReference type="STRING" id="334426.A0A0R3PKJ1"/>
<evidence type="ECO:0000256" key="6">
    <source>
        <dbReference type="ARBA" id="ARBA00022989"/>
    </source>
</evidence>
<accession>A0A0R3PKJ1</accession>
<organism evidence="12">
    <name type="scientific">Angiostrongylus costaricensis</name>
    <name type="common">Nematode worm</name>
    <dbReference type="NCBI Taxonomy" id="334426"/>
    <lineage>
        <taxon>Eukaryota</taxon>
        <taxon>Metazoa</taxon>
        <taxon>Ecdysozoa</taxon>
        <taxon>Nematoda</taxon>
        <taxon>Chromadorea</taxon>
        <taxon>Rhabditida</taxon>
        <taxon>Rhabditina</taxon>
        <taxon>Rhabditomorpha</taxon>
        <taxon>Strongyloidea</taxon>
        <taxon>Metastrongylidae</taxon>
        <taxon>Angiostrongylus</taxon>
    </lineage>
</organism>
<dbReference type="PANTHER" id="PTHR13603">
    <property type="entry name" value="TRANSMEMBRANE PROTEIN 186"/>
    <property type="match status" value="1"/>
</dbReference>
<proteinExistence type="inferred from homology"/>
<evidence type="ECO:0000256" key="2">
    <source>
        <dbReference type="ARBA" id="ARBA00007020"/>
    </source>
</evidence>
<evidence type="ECO:0000256" key="5">
    <source>
        <dbReference type="ARBA" id="ARBA00022792"/>
    </source>
</evidence>
<dbReference type="WBParaSite" id="ACOC_0000512301-mRNA-1">
    <property type="protein sequence ID" value="ACOC_0000512301-mRNA-1"/>
    <property type="gene ID" value="ACOC_0000512301"/>
</dbReference>
<gene>
    <name evidence="10" type="ORF">ACOC_LOCUS5124</name>
</gene>
<feature type="transmembrane region" description="Helical" evidence="9">
    <location>
        <begin position="20"/>
        <end position="41"/>
    </location>
</feature>
<reference evidence="12" key="1">
    <citation type="submission" date="2017-02" db="UniProtKB">
        <authorList>
            <consortium name="WormBaseParasite"/>
        </authorList>
    </citation>
    <scope>IDENTIFICATION</scope>
</reference>
<dbReference type="GO" id="GO:0005743">
    <property type="term" value="C:mitochondrial inner membrane"/>
    <property type="evidence" value="ECO:0007669"/>
    <property type="project" value="UniProtKB-SubCell"/>
</dbReference>
<evidence type="ECO:0000256" key="3">
    <source>
        <dbReference type="ARBA" id="ARBA00014604"/>
    </source>
</evidence>
<evidence type="ECO:0000256" key="7">
    <source>
        <dbReference type="ARBA" id="ARBA00023128"/>
    </source>
</evidence>
<reference evidence="10 11" key="2">
    <citation type="submission" date="2018-11" db="EMBL/GenBank/DDBJ databases">
        <authorList>
            <consortium name="Pathogen Informatics"/>
        </authorList>
    </citation>
    <scope>NUCLEOTIDE SEQUENCE [LARGE SCALE GENOMIC DNA]</scope>
    <source>
        <strain evidence="10 11">Costa Rica</strain>
    </source>
</reference>
<comment type="similarity">
    <text evidence="2">Belongs to the TMEM186 family.</text>
</comment>
<evidence type="ECO:0000256" key="9">
    <source>
        <dbReference type="SAM" id="Phobius"/>
    </source>
</evidence>
<evidence type="ECO:0000313" key="10">
    <source>
        <dbReference type="EMBL" id="VDM56709.1"/>
    </source>
</evidence>
<evidence type="ECO:0000256" key="4">
    <source>
        <dbReference type="ARBA" id="ARBA00022692"/>
    </source>
</evidence>
<keyword evidence="8 9" id="KW-0472">Membrane</keyword>
<keyword evidence="6 9" id="KW-1133">Transmembrane helix</keyword>
<keyword evidence="11" id="KW-1185">Reference proteome</keyword>
<name>A0A0R3PKJ1_ANGCS</name>
<keyword evidence="4 9" id="KW-0812">Transmembrane</keyword>
<dbReference type="OrthoDB" id="6147888at2759"/>
<sequence length="184" mass="21088">MVLYVISFRIAVYRYPGIRFAVLLARAKVIQTAFAILYLPYSSYQFSMGHIDTVFFYSSAILAVIAPITLAVFSRQVLLFDRLVRVFIEYLNRLVGVISMNESNDSVRVGYLTYLDVADVLPLSEVAANKNDTLVKFSWFGGISETITMYFRSSFLYLPIKNVEIIDIKRAKILFGDLSFFRRP</sequence>
<dbReference type="EMBL" id="UYYA01003850">
    <property type="protein sequence ID" value="VDM56709.1"/>
    <property type="molecule type" value="Genomic_DNA"/>
</dbReference>
<keyword evidence="5" id="KW-0999">Mitochondrion inner membrane</keyword>
<evidence type="ECO:0000256" key="1">
    <source>
        <dbReference type="ARBA" id="ARBA00004448"/>
    </source>
</evidence>
<feature type="transmembrane region" description="Helical" evidence="9">
    <location>
        <begin position="53"/>
        <end position="73"/>
    </location>
</feature>
<dbReference type="InterPro" id="IPR026571">
    <property type="entry name" value="Tmem186"/>
</dbReference>
<keyword evidence="7" id="KW-0496">Mitochondrion</keyword>
<dbReference type="PANTHER" id="PTHR13603:SF1">
    <property type="entry name" value="TRANSMEMBRANE PROTEIN 186"/>
    <property type="match status" value="1"/>
</dbReference>
<evidence type="ECO:0000313" key="12">
    <source>
        <dbReference type="WBParaSite" id="ACOC_0000512301-mRNA-1"/>
    </source>
</evidence>